<feature type="binding site" evidence="5">
    <location>
        <position position="323"/>
    </location>
    <ligand>
        <name>substrate</name>
    </ligand>
</feature>
<evidence type="ECO:0000313" key="9">
    <source>
        <dbReference type="Proteomes" id="UP001178507"/>
    </source>
</evidence>
<feature type="domain" description="PARG helical" evidence="7">
    <location>
        <begin position="195"/>
        <end position="278"/>
    </location>
</feature>
<protein>
    <recommendedName>
        <fullName evidence="2">poly(ADP-ribose) glycohydrolase</fullName>
        <ecNumber evidence="2">3.2.1.143</ecNumber>
    </recommendedName>
</protein>
<reference evidence="8" key="1">
    <citation type="submission" date="2023-08" db="EMBL/GenBank/DDBJ databases">
        <authorList>
            <person name="Chen Y."/>
            <person name="Shah S."/>
            <person name="Dougan E. K."/>
            <person name="Thang M."/>
            <person name="Chan C."/>
        </authorList>
    </citation>
    <scope>NUCLEOTIDE SEQUENCE</scope>
</reference>
<dbReference type="GO" id="GO:0009225">
    <property type="term" value="P:nucleotide-sugar metabolic process"/>
    <property type="evidence" value="ECO:0007669"/>
    <property type="project" value="TreeGrafter"/>
</dbReference>
<evidence type="ECO:0000313" key="8">
    <source>
        <dbReference type="EMBL" id="CAJ1395641.1"/>
    </source>
</evidence>
<dbReference type="GO" id="GO:0005634">
    <property type="term" value="C:nucleus"/>
    <property type="evidence" value="ECO:0007669"/>
    <property type="project" value="TreeGrafter"/>
</dbReference>
<dbReference type="InterPro" id="IPR007724">
    <property type="entry name" value="Poly_GlycHdrlase"/>
</dbReference>
<dbReference type="Pfam" id="PF20811">
    <property type="entry name" value="PARG_cat_N"/>
    <property type="match status" value="1"/>
</dbReference>
<dbReference type="GO" id="GO:0004649">
    <property type="term" value="F:poly(ADP-ribose) glycohydrolase activity"/>
    <property type="evidence" value="ECO:0007669"/>
    <property type="project" value="UniProtKB-EC"/>
</dbReference>
<dbReference type="GO" id="GO:1990966">
    <property type="term" value="P:ATP generation from poly-ADP-D-ribose"/>
    <property type="evidence" value="ECO:0007669"/>
    <property type="project" value="TreeGrafter"/>
</dbReference>
<dbReference type="Pfam" id="PF05028">
    <property type="entry name" value="PARG_cat_C"/>
    <property type="match status" value="1"/>
</dbReference>
<feature type="active site" evidence="4">
    <location>
        <position position="320"/>
    </location>
</feature>
<evidence type="ECO:0000256" key="5">
    <source>
        <dbReference type="PIRSR" id="PIRSR607724-2"/>
    </source>
</evidence>
<dbReference type="GO" id="GO:0006282">
    <property type="term" value="P:regulation of DNA repair"/>
    <property type="evidence" value="ECO:0007669"/>
    <property type="project" value="InterPro"/>
</dbReference>
<dbReference type="PANTHER" id="PTHR12837:SF0">
    <property type="entry name" value="POLY(ADP-RIBOSE) GLYCOHYDROLASE"/>
    <property type="match status" value="1"/>
</dbReference>
<organism evidence="8 9">
    <name type="scientific">Effrenium voratum</name>
    <dbReference type="NCBI Taxonomy" id="2562239"/>
    <lineage>
        <taxon>Eukaryota</taxon>
        <taxon>Sar</taxon>
        <taxon>Alveolata</taxon>
        <taxon>Dinophyceae</taxon>
        <taxon>Suessiales</taxon>
        <taxon>Symbiodiniaceae</taxon>
        <taxon>Effrenium</taxon>
    </lineage>
</organism>
<evidence type="ECO:0000256" key="2">
    <source>
        <dbReference type="ARBA" id="ARBA00012255"/>
    </source>
</evidence>
<evidence type="ECO:0000256" key="1">
    <source>
        <dbReference type="ARBA" id="ARBA00009545"/>
    </source>
</evidence>
<dbReference type="GO" id="GO:0005737">
    <property type="term" value="C:cytoplasm"/>
    <property type="evidence" value="ECO:0007669"/>
    <property type="project" value="TreeGrafter"/>
</dbReference>
<feature type="domain" description="PARG catalytic Macro" evidence="6">
    <location>
        <begin position="287"/>
        <end position="492"/>
    </location>
</feature>
<evidence type="ECO:0000256" key="3">
    <source>
        <dbReference type="ARBA" id="ARBA00022801"/>
    </source>
</evidence>
<feature type="active site" evidence="4">
    <location>
        <position position="339"/>
    </location>
</feature>
<accession>A0AA36IZC0</accession>
<dbReference type="PANTHER" id="PTHR12837">
    <property type="entry name" value="POLY ADP-RIBOSE GLYCOHYDROLASE"/>
    <property type="match status" value="1"/>
</dbReference>
<dbReference type="InterPro" id="IPR046372">
    <property type="entry name" value="PARG_cat_C"/>
</dbReference>
<sequence length="549" mass="60370">MAQDADGRSQVSLAEIVRVAAGDDLPRGQSTYPDSLARSEPLSRRLAAASILLAKGNAEELGLTNAWLRFFIDLEQTLQGVLSPNRGLFDRLPLQVRSQAVRAHCKALLANASCLGSSCSIGVSGTMARRIPLDAALTKFNAVQKRLEGVADLVGFEQAFGQCPTGLQAMFTVSWYTKTQAGRRFKQPVEGRLPAEELKVLVQGRTDRLFLSREMVLSLLAHMFLCTLTVVDDNMPHVGFDCLLFPRRPARQEVAKLRMFVHYFERCRQEMPKGELRIYRQAREGRQNWKDSTRPLLAMDCAPPMTGFEDPSGNGCLHADFANKFLGGGVLVGGCVQEEIRFSICPELCAAMVVCPYMLDNEAITIIGGEQFCSYKGYGRSLEFDANYRDPSPKDADGTVLVAITAMDALDFRHQDSSVSRQLQEPLLLRELEKAAAAFAPVDEAALAQWPVIATGNWGCGAFEGCLQLKALLQWIAASEGRRKLLYFPFDENIGPDLSRLSQDLCAAGITAGQLFAALTTPPLPRSPGEIFEHVRDNLAVRSPPDPRE</sequence>
<gene>
    <name evidence="8" type="ORF">EVOR1521_LOCUS20028</name>
</gene>
<dbReference type="InterPro" id="IPR048362">
    <property type="entry name" value="PARG_helical"/>
</dbReference>
<comment type="similarity">
    <text evidence="1">Belongs to the poly(ADP-ribose) glycohydrolase family.</text>
</comment>
<dbReference type="Proteomes" id="UP001178507">
    <property type="component" value="Unassembled WGS sequence"/>
</dbReference>
<dbReference type="EMBL" id="CAUJNA010003205">
    <property type="protein sequence ID" value="CAJ1395641.1"/>
    <property type="molecule type" value="Genomic_DNA"/>
</dbReference>
<dbReference type="EC" id="3.2.1.143" evidence="2"/>
<feature type="binding site" evidence="5">
    <location>
        <position position="378"/>
    </location>
    <ligand>
        <name>substrate</name>
    </ligand>
</feature>
<feature type="active site" evidence="4">
    <location>
        <position position="338"/>
    </location>
</feature>
<evidence type="ECO:0000259" key="7">
    <source>
        <dbReference type="Pfam" id="PF20811"/>
    </source>
</evidence>
<evidence type="ECO:0000259" key="6">
    <source>
        <dbReference type="Pfam" id="PF05028"/>
    </source>
</evidence>
<comment type="caution">
    <text evidence="8">The sequence shown here is derived from an EMBL/GenBank/DDBJ whole genome shotgun (WGS) entry which is preliminary data.</text>
</comment>
<proteinExistence type="inferred from homology"/>
<dbReference type="AlphaFoldDB" id="A0AA36IZC0"/>
<name>A0AA36IZC0_9DINO</name>
<keyword evidence="9" id="KW-1185">Reference proteome</keyword>
<evidence type="ECO:0000256" key="4">
    <source>
        <dbReference type="PIRSR" id="PIRSR607724-1"/>
    </source>
</evidence>
<keyword evidence="3" id="KW-0378">Hydrolase</keyword>
<feature type="binding site" evidence="5">
    <location>
        <position position="337"/>
    </location>
    <ligand>
        <name>substrate</name>
    </ligand>
</feature>
<dbReference type="GO" id="GO:0005975">
    <property type="term" value="P:carbohydrate metabolic process"/>
    <property type="evidence" value="ECO:0007669"/>
    <property type="project" value="InterPro"/>
</dbReference>